<protein>
    <submittedName>
        <fullName evidence="11">Biopolymer transport protein ExbB</fullName>
    </submittedName>
</protein>
<organism evidence="11 12">
    <name type="scientific">Neptunomonas qingdaonensis</name>
    <dbReference type="NCBI Taxonomy" id="1045558"/>
    <lineage>
        <taxon>Bacteria</taxon>
        <taxon>Pseudomonadati</taxon>
        <taxon>Pseudomonadota</taxon>
        <taxon>Gammaproteobacteria</taxon>
        <taxon>Oceanospirillales</taxon>
        <taxon>Oceanospirillaceae</taxon>
        <taxon>Neptunomonas</taxon>
    </lineage>
</organism>
<evidence type="ECO:0000256" key="3">
    <source>
        <dbReference type="ARBA" id="ARBA00022475"/>
    </source>
</evidence>
<dbReference type="Pfam" id="PF01618">
    <property type="entry name" value="MotA_ExbB"/>
    <property type="match status" value="1"/>
</dbReference>
<keyword evidence="12" id="KW-1185">Reference proteome</keyword>
<evidence type="ECO:0000256" key="7">
    <source>
        <dbReference type="ARBA" id="ARBA00023136"/>
    </source>
</evidence>
<dbReference type="AlphaFoldDB" id="A0A1I2LUZ9"/>
<feature type="transmembrane region" description="Helical" evidence="9">
    <location>
        <begin position="170"/>
        <end position="190"/>
    </location>
</feature>
<dbReference type="GO" id="GO:0017038">
    <property type="term" value="P:protein import"/>
    <property type="evidence" value="ECO:0007669"/>
    <property type="project" value="TreeGrafter"/>
</dbReference>
<evidence type="ECO:0000313" key="11">
    <source>
        <dbReference type="EMBL" id="SFF83085.1"/>
    </source>
</evidence>
<dbReference type="Proteomes" id="UP000198623">
    <property type="component" value="Unassembled WGS sequence"/>
</dbReference>
<evidence type="ECO:0000256" key="9">
    <source>
        <dbReference type="SAM" id="Phobius"/>
    </source>
</evidence>
<evidence type="ECO:0000256" key="4">
    <source>
        <dbReference type="ARBA" id="ARBA00022692"/>
    </source>
</evidence>
<sequence>MSVEAELIAPAELGTSVVSDKGESIAPQAKEAASGLLDQGDAMTSLAQQAPSVVERMQDFLLVGGPVVWILLGFSIIALSIVLVKLWQFALLRPESNRDVTQALALWRAGEHGQATVVLKRNRPVSELVYIAMRGVLNVRQDMDLLKDELERVAALRLNQLRALLRPLEVIATLSPLLGLLGTVLGMITAFQRMEAAGNQVDPSVLSGGIWQALLTTAVGLAVAIPVVVIHSWLERKVERVAAVMSDSVTQVFTGQQISVVAEPELEELKRAA</sequence>
<keyword evidence="5 8" id="KW-0653">Protein transport</keyword>
<accession>A0A1I2LUZ9</accession>
<proteinExistence type="inferred from homology"/>
<dbReference type="PANTHER" id="PTHR30625:SF15">
    <property type="entry name" value="BIOPOLYMER TRANSPORT PROTEIN EXBB"/>
    <property type="match status" value="1"/>
</dbReference>
<feature type="transmembrane region" description="Helical" evidence="9">
    <location>
        <begin position="60"/>
        <end position="84"/>
    </location>
</feature>
<feature type="domain" description="MotA/TolQ/ExbB proton channel" evidence="10">
    <location>
        <begin position="125"/>
        <end position="245"/>
    </location>
</feature>
<dbReference type="InterPro" id="IPR002898">
    <property type="entry name" value="MotA_ExbB_proton_chnl"/>
</dbReference>
<dbReference type="InterPro" id="IPR050790">
    <property type="entry name" value="ExbB/TolQ_transport"/>
</dbReference>
<evidence type="ECO:0000256" key="2">
    <source>
        <dbReference type="ARBA" id="ARBA00022448"/>
    </source>
</evidence>
<feature type="transmembrane region" description="Helical" evidence="9">
    <location>
        <begin position="210"/>
        <end position="230"/>
    </location>
</feature>
<keyword evidence="6 9" id="KW-1133">Transmembrane helix</keyword>
<keyword evidence="7 9" id="KW-0472">Membrane</keyword>
<keyword evidence="4 9" id="KW-0812">Transmembrane</keyword>
<keyword evidence="3" id="KW-1003">Cell membrane</keyword>
<comment type="similarity">
    <text evidence="8">Belongs to the exbB/tolQ family.</text>
</comment>
<evidence type="ECO:0000256" key="1">
    <source>
        <dbReference type="ARBA" id="ARBA00004651"/>
    </source>
</evidence>
<dbReference type="PANTHER" id="PTHR30625">
    <property type="entry name" value="PROTEIN TOLQ"/>
    <property type="match status" value="1"/>
</dbReference>
<evidence type="ECO:0000313" key="12">
    <source>
        <dbReference type="Proteomes" id="UP000198623"/>
    </source>
</evidence>
<evidence type="ECO:0000259" key="10">
    <source>
        <dbReference type="Pfam" id="PF01618"/>
    </source>
</evidence>
<dbReference type="GO" id="GO:0005886">
    <property type="term" value="C:plasma membrane"/>
    <property type="evidence" value="ECO:0007669"/>
    <property type="project" value="UniProtKB-SubCell"/>
</dbReference>
<dbReference type="RefSeq" id="WP_244889901.1">
    <property type="nucleotide sequence ID" value="NZ_FOOU01000001.1"/>
</dbReference>
<keyword evidence="2 8" id="KW-0813">Transport</keyword>
<evidence type="ECO:0000256" key="8">
    <source>
        <dbReference type="RuleBase" id="RU004057"/>
    </source>
</evidence>
<comment type="subcellular location">
    <subcellularLocation>
        <location evidence="1">Cell membrane</location>
        <topology evidence="1">Multi-pass membrane protein</topology>
    </subcellularLocation>
    <subcellularLocation>
        <location evidence="8">Membrane</location>
        <topology evidence="8">Multi-pass membrane protein</topology>
    </subcellularLocation>
</comment>
<gene>
    <name evidence="11" type="ORF">SAMN05216175_101267</name>
</gene>
<evidence type="ECO:0000256" key="6">
    <source>
        <dbReference type="ARBA" id="ARBA00022989"/>
    </source>
</evidence>
<dbReference type="STRING" id="1045558.SAMN05216175_101267"/>
<reference evidence="12" key="1">
    <citation type="submission" date="2016-10" db="EMBL/GenBank/DDBJ databases">
        <authorList>
            <person name="Varghese N."/>
            <person name="Submissions S."/>
        </authorList>
    </citation>
    <scope>NUCLEOTIDE SEQUENCE [LARGE SCALE GENOMIC DNA]</scope>
    <source>
        <strain evidence="12">CGMCC 1.10971</strain>
    </source>
</reference>
<name>A0A1I2LUZ9_9GAMM</name>
<dbReference type="EMBL" id="FOOU01000001">
    <property type="protein sequence ID" value="SFF83085.1"/>
    <property type="molecule type" value="Genomic_DNA"/>
</dbReference>
<evidence type="ECO:0000256" key="5">
    <source>
        <dbReference type="ARBA" id="ARBA00022927"/>
    </source>
</evidence>